<keyword evidence="3" id="KW-1185">Reference proteome</keyword>
<name>A0A1D1V5U5_RAMVA</name>
<sequence length="50" mass="5708">MRESPTWLSVPSDQNNATFARKPRTNSRVLLELSVHYTGATVDCDRFKVL</sequence>
<dbReference type="EMBL" id="BDGG01000004">
    <property type="protein sequence ID" value="GAU97099.1"/>
    <property type="molecule type" value="Genomic_DNA"/>
</dbReference>
<dbReference type="Proteomes" id="UP000186922">
    <property type="component" value="Unassembled WGS sequence"/>
</dbReference>
<protein>
    <submittedName>
        <fullName evidence="2">Uncharacterized protein</fullName>
    </submittedName>
</protein>
<evidence type="ECO:0000313" key="2">
    <source>
        <dbReference type="EMBL" id="GAU97099.1"/>
    </source>
</evidence>
<organism evidence="2 3">
    <name type="scientific">Ramazzottius varieornatus</name>
    <name type="common">Water bear</name>
    <name type="synonym">Tardigrade</name>
    <dbReference type="NCBI Taxonomy" id="947166"/>
    <lineage>
        <taxon>Eukaryota</taxon>
        <taxon>Metazoa</taxon>
        <taxon>Ecdysozoa</taxon>
        <taxon>Tardigrada</taxon>
        <taxon>Eutardigrada</taxon>
        <taxon>Parachela</taxon>
        <taxon>Hypsibioidea</taxon>
        <taxon>Ramazzottiidae</taxon>
        <taxon>Ramazzottius</taxon>
    </lineage>
</organism>
<dbReference type="AlphaFoldDB" id="A0A1D1V5U5"/>
<evidence type="ECO:0000256" key="1">
    <source>
        <dbReference type="SAM" id="MobiDB-lite"/>
    </source>
</evidence>
<feature type="region of interest" description="Disordered" evidence="1">
    <location>
        <begin position="1"/>
        <end position="21"/>
    </location>
</feature>
<proteinExistence type="predicted"/>
<feature type="compositionally biased region" description="Polar residues" evidence="1">
    <location>
        <begin position="1"/>
        <end position="18"/>
    </location>
</feature>
<gene>
    <name evidence="2" type="primary">RvY_08452-1</name>
    <name evidence="2" type="synonym">RvY_08452.1</name>
    <name evidence="2" type="ORF">RvY_08452</name>
</gene>
<reference evidence="2 3" key="1">
    <citation type="journal article" date="2016" name="Nat. Commun.">
        <title>Extremotolerant tardigrade genome and improved radiotolerance of human cultured cells by tardigrade-unique protein.</title>
        <authorList>
            <person name="Hashimoto T."/>
            <person name="Horikawa D.D."/>
            <person name="Saito Y."/>
            <person name="Kuwahara H."/>
            <person name="Kozuka-Hata H."/>
            <person name="Shin-I T."/>
            <person name="Minakuchi Y."/>
            <person name="Ohishi K."/>
            <person name="Motoyama A."/>
            <person name="Aizu T."/>
            <person name="Enomoto A."/>
            <person name="Kondo K."/>
            <person name="Tanaka S."/>
            <person name="Hara Y."/>
            <person name="Koshikawa S."/>
            <person name="Sagara H."/>
            <person name="Miura T."/>
            <person name="Yokobori S."/>
            <person name="Miyagawa K."/>
            <person name="Suzuki Y."/>
            <person name="Kubo T."/>
            <person name="Oyama M."/>
            <person name="Kohara Y."/>
            <person name="Fujiyama A."/>
            <person name="Arakawa K."/>
            <person name="Katayama T."/>
            <person name="Toyoda A."/>
            <person name="Kunieda T."/>
        </authorList>
    </citation>
    <scope>NUCLEOTIDE SEQUENCE [LARGE SCALE GENOMIC DNA]</scope>
    <source>
        <strain evidence="2 3">YOKOZUNA-1</strain>
    </source>
</reference>
<accession>A0A1D1V5U5</accession>
<evidence type="ECO:0000313" key="3">
    <source>
        <dbReference type="Proteomes" id="UP000186922"/>
    </source>
</evidence>
<comment type="caution">
    <text evidence="2">The sequence shown here is derived from an EMBL/GenBank/DDBJ whole genome shotgun (WGS) entry which is preliminary data.</text>
</comment>